<reference evidence="2" key="1">
    <citation type="submission" date="2022-11" db="UniProtKB">
        <authorList>
            <consortium name="WormBaseParasite"/>
        </authorList>
    </citation>
    <scope>IDENTIFICATION</scope>
</reference>
<proteinExistence type="predicted"/>
<protein>
    <submittedName>
        <fullName evidence="2">Uncharacterized protein</fullName>
    </submittedName>
</protein>
<dbReference type="Proteomes" id="UP000887560">
    <property type="component" value="Unplaced"/>
</dbReference>
<dbReference type="AlphaFoldDB" id="A0A915P6W9"/>
<organism evidence="1 2">
    <name type="scientific">Meloidogyne floridensis</name>
    <dbReference type="NCBI Taxonomy" id="298350"/>
    <lineage>
        <taxon>Eukaryota</taxon>
        <taxon>Metazoa</taxon>
        <taxon>Ecdysozoa</taxon>
        <taxon>Nematoda</taxon>
        <taxon>Chromadorea</taxon>
        <taxon>Rhabditida</taxon>
        <taxon>Tylenchina</taxon>
        <taxon>Tylenchomorpha</taxon>
        <taxon>Tylenchoidea</taxon>
        <taxon>Meloidogynidae</taxon>
        <taxon>Meloidogyninae</taxon>
        <taxon>Meloidogyne</taxon>
    </lineage>
</organism>
<dbReference type="WBParaSite" id="scf7180000422959.g9912">
    <property type="protein sequence ID" value="scf7180000422959.g9912"/>
    <property type="gene ID" value="scf7180000422959.g9912"/>
</dbReference>
<sequence>MSRDLFTGCLQQSDDVMKEVRQQIFRLLLYATVGNVAIGESEDHRLLEHWPVVLLRLLQLEKMSEKYGEILDSMGISGEFNLLH</sequence>
<name>A0A915P6W9_9BILA</name>
<evidence type="ECO:0000313" key="1">
    <source>
        <dbReference type="Proteomes" id="UP000887560"/>
    </source>
</evidence>
<keyword evidence="1" id="KW-1185">Reference proteome</keyword>
<evidence type="ECO:0000313" key="2">
    <source>
        <dbReference type="WBParaSite" id="scf7180000422959.g9912"/>
    </source>
</evidence>
<accession>A0A915P6W9</accession>